<keyword evidence="1" id="KW-0812">Transmembrane</keyword>
<dbReference type="EMBL" id="LGUF01000007">
    <property type="protein sequence ID" value="KON85532.1"/>
    <property type="molecule type" value="Genomic_DNA"/>
</dbReference>
<feature type="transmembrane region" description="Helical" evidence="1">
    <location>
        <begin position="33"/>
        <end position="52"/>
    </location>
</feature>
<name>A0A0M0G7P0_SPOGL</name>
<evidence type="ECO:0000313" key="3">
    <source>
        <dbReference type="Proteomes" id="UP000037109"/>
    </source>
</evidence>
<accession>A0A0M0G7P0</accession>
<dbReference type="OrthoDB" id="2388670at2"/>
<keyword evidence="1" id="KW-0472">Membrane</keyword>
<proteinExistence type="predicted"/>
<dbReference type="Proteomes" id="UP000037109">
    <property type="component" value="Unassembled WGS sequence"/>
</dbReference>
<protein>
    <submittedName>
        <fullName evidence="2">Uncharacterized protein</fullName>
    </submittedName>
</protein>
<keyword evidence="1" id="KW-1133">Transmembrane helix</keyword>
<gene>
    <name evidence="2" type="ORF">AF332_00690</name>
</gene>
<sequence length="186" mass="21448">MMKSSVSGFLLLLALMLPPVANLLESIMITHMHMQMPLLVISGLFMANFFQNRFPDFFSNWNENGVPGILLFSIIMMYWSLPRTMDEALTLTSVEAFKFISLPFLAGVPLGDSWPKLSSFWKHALIIFFTILFLALGWLYIWSPVQLCNNYLVIEQITLGWGFISTAFAMVVYLIYSYFMDFSKYE</sequence>
<comment type="caution">
    <text evidence="2">The sequence shown here is derived from an EMBL/GenBank/DDBJ whole genome shotgun (WGS) entry which is preliminary data.</text>
</comment>
<organism evidence="2 3">
    <name type="scientific">Sporosarcina globispora</name>
    <name type="common">Bacillus globisporus</name>
    <dbReference type="NCBI Taxonomy" id="1459"/>
    <lineage>
        <taxon>Bacteria</taxon>
        <taxon>Bacillati</taxon>
        <taxon>Bacillota</taxon>
        <taxon>Bacilli</taxon>
        <taxon>Bacillales</taxon>
        <taxon>Caryophanaceae</taxon>
        <taxon>Sporosarcina</taxon>
    </lineage>
</organism>
<feature type="transmembrane region" description="Helical" evidence="1">
    <location>
        <begin position="161"/>
        <end position="179"/>
    </location>
</feature>
<dbReference type="RefSeq" id="WP_053432926.1">
    <property type="nucleotide sequence ID" value="NZ_LGUF01000007.1"/>
</dbReference>
<dbReference type="AlphaFoldDB" id="A0A0M0G7P0"/>
<keyword evidence="3" id="KW-1185">Reference proteome</keyword>
<feature type="transmembrane region" description="Helical" evidence="1">
    <location>
        <begin position="88"/>
        <end position="108"/>
    </location>
</feature>
<feature type="transmembrane region" description="Helical" evidence="1">
    <location>
        <begin position="64"/>
        <end position="82"/>
    </location>
</feature>
<dbReference type="STRING" id="1459.AF332_00690"/>
<evidence type="ECO:0000313" key="2">
    <source>
        <dbReference type="EMBL" id="KON85532.1"/>
    </source>
</evidence>
<reference evidence="3" key="1">
    <citation type="submission" date="2015-07" db="EMBL/GenBank/DDBJ databases">
        <title>Fjat-10036 dsm4.</title>
        <authorList>
            <person name="Liu B."/>
            <person name="Wang J."/>
            <person name="Zhu Y."/>
            <person name="Liu G."/>
            <person name="Chen Q."/>
            <person name="Chen Z."/>
            <person name="Lan J."/>
            <person name="Che J."/>
            <person name="Ge C."/>
            <person name="Shi H."/>
            <person name="Pan Z."/>
            <person name="Liu X."/>
        </authorList>
    </citation>
    <scope>NUCLEOTIDE SEQUENCE [LARGE SCALE GENOMIC DNA]</scope>
    <source>
        <strain evidence="3">DSM 4</strain>
    </source>
</reference>
<feature type="transmembrane region" description="Helical" evidence="1">
    <location>
        <begin position="120"/>
        <end position="141"/>
    </location>
</feature>
<dbReference type="PATRIC" id="fig|1459.3.peg.178"/>
<evidence type="ECO:0000256" key="1">
    <source>
        <dbReference type="SAM" id="Phobius"/>
    </source>
</evidence>